<dbReference type="SUPFAM" id="SSF53756">
    <property type="entry name" value="UDP-Glycosyltransferase/glycogen phosphorylase"/>
    <property type="match status" value="1"/>
</dbReference>
<dbReference type="Pfam" id="PF13692">
    <property type="entry name" value="Glyco_trans_1_4"/>
    <property type="match status" value="1"/>
</dbReference>
<dbReference type="STRING" id="1798228.SAMN05216574_109174"/>
<name>A0A1I2GHG1_9ACTN</name>
<keyword evidence="2" id="KW-1185">Reference proteome</keyword>
<dbReference type="PANTHER" id="PTHR45947:SF3">
    <property type="entry name" value="SULFOQUINOVOSYL TRANSFERASE SQD2"/>
    <property type="match status" value="1"/>
</dbReference>
<dbReference type="RefSeq" id="WP_092199309.1">
    <property type="nucleotide sequence ID" value="NZ_FOND01000009.1"/>
</dbReference>
<reference evidence="2" key="1">
    <citation type="submission" date="2016-10" db="EMBL/GenBank/DDBJ databases">
        <authorList>
            <person name="Varghese N."/>
            <person name="Submissions S."/>
        </authorList>
    </citation>
    <scope>NUCLEOTIDE SEQUENCE [LARGE SCALE GENOMIC DNA]</scope>
    <source>
        <strain evidence="2">DSM 46838</strain>
    </source>
</reference>
<organism evidence="1 2">
    <name type="scientific">Blastococcus tunisiensis</name>
    <dbReference type="NCBI Taxonomy" id="1798228"/>
    <lineage>
        <taxon>Bacteria</taxon>
        <taxon>Bacillati</taxon>
        <taxon>Actinomycetota</taxon>
        <taxon>Actinomycetes</taxon>
        <taxon>Geodermatophilales</taxon>
        <taxon>Geodermatophilaceae</taxon>
        <taxon>Blastococcus</taxon>
    </lineage>
</organism>
<accession>A0A1I2GHG1</accession>
<dbReference type="Proteomes" id="UP000198589">
    <property type="component" value="Unassembled WGS sequence"/>
</dbReference>
<dbReference type="FunFam" id="3.40.50.2000:FF:000069">
    <property type="entry name" value="Alpha-(1-6)-phosphatidylinositol monomannoside mannosyltransferase"/>
    <property type="match status" value="1"/>
</dbReference>
<dbReference type="EMBL" id="FOND01000009">
    <property type="protein sequence ID" value="SFF16489.1"/>
    <property type="molecule type" value="Genomic_DNA"/>
</dbReference>
<proteinExistence type="predicted"/>
<gene>
    <name evidence="1" type="ORF">SAMN05216574_109174</name>
</gene>
<keyword evidence="1" id="KW-0808">Transferase</keyword>
<dbReference type="GO" id="GO:0016758">
    <property type="term" value="F:hexosyltransferase activity"/>
    <property type="evidence" value="ECO:0007669"/>
    <property type="project" value="TreeGrafter"/>
</dbReference>
<protein>
    <submittedName>
        <fullName evidence="1">Phosphatidylinositol alpha-1,6-mannosyltransferase</fullName>
    </submittedName>
</protein>
<dbReference type="InterPro" id="IPR050194">
    <property type="entry name" value="Glycosyltransferase_grp1"/>
</dbReference>
<dbReference type="AlphaFoldDB" id="A0A1I2GHG1"/>
<keyword evidence="1" id="KW-0328">Glycosyltransferase</keyword>
<dbReference type="CDD" id="cd03801">
    <property type="entry name" value="GT4_PimA-like"/>
    <property type="match status" value="1"/>
</dbReference>
<dbReference type="Gene3D" id="3.40.50.2000">
    <property type="entry name" value="Glycogen Phosphorylase B"/>
    <property type="match status" value="2"/>
</dbReference>
<evidence type="ECO:0000313" key="1">
    <source>
        <dbReference type="EMBL" id="SFF16489.1"/>
    </source>
</evidence>
<evidence type="ECO:0000313" key="2">
    <source>
        <dbReference type="Proteomes" id="UP000198589"/>
    </source>
</evidence>
<dbReference type="OrthoDB" id="9808602at2"/>
<sequence>MSGRTFVVTNDFPPRQGGIQTFVAALLARRPPESLVVLASRSPGWEVHDAALPYPVVRLPTGMLLPTRTTGRAAVELASRFGCDTAVFGAAAPLGLLGPTLRAAGVRRLLGITHGHETGWVALPGGRQAMQRIASGLDVVTYISEYTRDRLAPALASRARLAQLSPGVDVERFTPDADGAAVRERHGLGTAPVVVCVSRLVARKGQDVLVAGWPRVLARHPDARLLLVGSGPAEASLRRAVAARGLAGSVIFTGPVEPAELPGHYAAGDVFAMPCRTRRAGLDVEGLGMVFLEAAACARPVVAGTSGGAPETVREGVTGHVVDPRSAEAVADTLADLLAAPDRARRMGVAGRAWVEERWSWTRIAATFAELLES</sequence>
<dbReference type="PANTHER" id="PTHR45947">
    <property type="entry name" value="SULFOQUINOVOSYL TRANSFERASE SQD2"/>
    <property type="match status" value="1"/>
</dbReference>